<organism evidence="2 3">
    <name type="scientific">Halocaridina rubra</name>
    <name type="common">Hawaiian red shrimp</name>
    <dbReference type="NCBI Taxonomy" id="373956"/>
    <lineage>
        <taxon>Eukaryota</taxon>
        <taxon>Metazoa</taxon>
        <taxon>Ecdysozoa</taxon>
        <taxon>Arthropoda</taxon>
        <taxon>Crustacea</taxon>
        <taxon>Multicrustacea</taxon>
        <taxon>Malacostraca</taxon>
        <taxon>Eumalacostraca</taxon>
        <taxon>Eucarida</taxon>
        <taxon>Decapoda</taxon>
        <taxon>Pleocyemata</taxon>
        <taxon>Caridea</taxon>
        <taxon>Atyoidea</taxon>
        <taxon>Atyidae</taxon>
        <taxon>Halocaridina</taxon>
    </lineage>
</organism>
<evidence type="ECO:0000313" key="3">
    <source>
        <dbReference type="Proteomes" id="UP001381693"/>
    </source>
</evidence>
<accession>A0AAN9ABI1</accession>
<sequence>VASIESLNKEVRESEKPLQEPYKSRPTASEQLSQARALNRMQSSSAPFSYMNGGCGTYNEI</sequence>
<gene>
    <name evidence="2" type="ORF">SK128_024005</name>
</gene>
<evidence type="ECO:0000256" key="1">
    <source>
        <dbReference type="SAM" id="MobiDB-lite"/>
    </source>
</evidence>
<dbReference type="EMBL" id="JAXCGZ010004242">
    <property type="protein sequence ID" value="KAK7082043.1"/>
    <property type="molecule type" value="Genomic_DNA"/>
</dbReference>
<keyword evidence="3" id="KW-1185">Reference proteome</keyword>
<dbReference type="AlphaFoldDB" id="A0AAN9ABI1"/>
<proteinExistence type="predicted"/>
<protein>
    <submittedName>
        <fullName evidence="2">Uncharacterized protein</fullName>
    </submittedName>
</protein>
<feature type="compositionally biased region" description="Basic and acidic residues" evidence="1">
    <location>
        <begin position="7"/>
        <end position="18"/>
    </location>
</feature>
<evidence type="ECO:0000313" key="2">
    <source>
        <dbReference type="EMBL" id="KAK7082043.1"/>
    </source>
</evidence>
<feature type="non-terminal residue" evidence="2">
    <location>
        <position position="61"/>
    </location>
</feature>
<feature type="compositionally biased region" description="Polar residues" evidence="1">
    <location>
        <begin position="26"/>
        <end position="47"/>
    </location>
</feature>
<feature type="region of interest" description="Disordered" evidence="1">
    <location>
        <begin position="1"/>
        <end position="61"/>
    </location>
</feature>
<reference evidence="2 3" key="1">
    <citation type="submission" date="2023-11" db="EMBL/GenBank/DDBJ databases">
        <title>Halocaridina rubra genome assembly.</title>
        <authorList>
            <person name="Smith C."/>
        </authorList>
    </citation>
    <scope>NUCLEOTIDE SEQUENCE [LARGE SCALE GENOMIC DNA]</scope>
    <source>
        <strain evidence="2">EP-1</strain>
        <tissue evidence="2">Whole</tissue>
    </source>
</reference>
<name>A0AAN9ABI1_HALRR</name>
<comment type="caution">
    <text evidence="2">The sequence shown here is derived from an EMBL/GenBank/DDBJ whole genome shotgun (WGS) entry which is preliminary data.</text>
</comment>
<feature type="non-terminal residue" evidence="2">
    <location>
        <position position="1"/>
    </location>
</feature>
<dbReference type="Proteomes" id="UP001381693">
    <property type="component" value="Unassembled WGS sequence"/>
</dbReference>